<dbReference type="InterPro" id="IPR039163">
    <property type="entry name" value="EMC7"/>
</dbReference>
<name>A0A3N4IQC2_ASCIM</name>
<dbReference type="Pfam" id="PF09430">
    <property type="entry name" value="EMC7_beta-sandw"/>
    <property type="match status" value="1"/>
</dbReference>
<feature type="domain" description="ER membrane protein complex subunit 7 beta-sandwich" evidence="9">
    <location>
        <begin position="33"/>
        <end position="155"/>
    </location>
</feature>
<dbReference type="STRING" id="1160509.A0A3N4IQC2"/>
<dbReference type="Proteomes" id="UP000275078">
    <property type="component" value="Unassembled WGS sequence"/>
</dbReference>
<keyword evidence="4 7" id="KW-1133">Transmembrane helix</keyword>
<feature type="transmembrane region" description="Helical" evidence="7">
    <location>
        <begin position="147"/>
        <end position="166"/>
    </location>
</feature>
<sequence>MKITTFLALSTLVTSSLAATLRFVVPPTQGLPDPSALPPTAHITLTTTGHSYTAPIRVNNDFVVRNVTNGQSYLVETYATGWNFAPLRVDVSADGNVVEAWVTFRGNEWDNKGERIPKSLNGEIFLQQFAPAGSYYIKREGFNPMKLLSNPMILIAGVSLVALVLIPKIMDNMDPELKAEFEKEQKKTMAAFGGGAPDLAGLLSGAKAGGPSAVAPAAAGVKERKGKGGRR</sequence>
<proteinExistence type="predicted"/>
<protein>
    <recommendedName>
        <fullName evidence="9">ER membrane protein complex subunit 7 beta-sandwich domain-containing protein</fullName>
    </recommendedName>
</protein>
<organism evidence="10 11">
    <name type="scientific">Ascobolus immersus RN42</name>
    <dbReference type="NCBI Taxonomy" id="1160509"/>
    <lineage>
        <taxon>Eukaryota</taxon>
        <taxon>Fungi</taxon>
        <taxon>Dikarya</taxon>
        <taxon>Ascomycota</taxon>
        <taxon>Pezizomycotina</taxon>
        <taxon>Pezizomycetes</taxon>
        <taxon>Pezizales</taxon>
        <taxon>Ascobolaceae</taxon>
        <taxon>Ascobolus</taxon>
    </lineage>
</organism>
<dbReference type="PANTHER" id="PTHR13605">
    <property type="entry name" value="ER MEMBRANE PROTEIN COMPLEX SUBUNIT 7"/>
    <property type="match status" value="1"/>
</dbReference>
<keyword evidence="3 8" id="KW-0732">Signal</keyword>
<dbReference type="PANTHER" id="PTHR13605:SF4">
    <property type="entry name" value="ER MEMBRANE PROTEIN COMPLEX SUBUNIT 7"/>
    <property type="match status" value="1"/>
</dbReference>
<feature type="signal peptide" evidence="8">
    <location>
        <begin position="1"/>
        <end position="18"/>
    </location>
</feature>
<evidence type="ECO:0000256" key="4">
    <source>
        <dbReference type="ARBA" id="ARBA00022989"/>
    </source>
</evidence>
<evidence type="ECO:0000313" key="10">
    <source>
        <dbReference type="EMBL" id="RPA87627.1"/>
    </source>
</evidence>
<dbReference type="InterPro" id="IPR019008">
    <property type="entry name" value="Beta_sandwich_EMC7"/>
</dbReference>
<evidence type="ECO:0000256" key="7">
    <source>
        <dbReference type="SAM" id="Phobius"/>
    </source>
</evidence>
<evidence type="ECO:0000256" key="2">
    <source>
        <dbReference type="ARBA" id="ARBA00022692"/>
    </source>
</evidence>
<evidence type="ECO:0000256" key="1">
    <source>
        <dbReference type="ARBA" id="ARBA00004167"/>
    </source>
</evidence>
<feature type="region of interest" description="Disordered" evidence="6">
    <location>
        <begin position="208"/>
        <end position="231"/>
    </location>
</feature>
<comment type="subcellular location">
    <subcellularLocation>
        <location evidence="1">Membrane</location>
        <topology evidence="1">Single-pass membrane protein</topology>
    </subcellularLocation>
</comment>
<evidence type="ECO:0000256" key="5">
    <source>
        <dbReference type="ARBA" id="ARBA00023136"/>
    </source>
</evidence>
<evidence type="ECO:0000256" key="6">
    <source>
        <dbReference type="SAM" id="MobiDB-lite"/>
    </source>
</evidence>
<dbReference type="GO" id="GO:0072546">
    <property type="term" value="C:EMC complex"/>
    <property type="evidence" value="ECO:0007669"/>
    <property type="project" value="TreeGrafter"/>
</dbReference>
<evidence type="ECO:0000256" key="3">
    <source>
        <dbReference type="ARBA" id="ARBA00022729"/>
    </source>
</evidence>
<dbReference type="EMBL" id="ML119646">
    <property type="protein sequence ID" value="RPA87627.1"/>
    <property type="molecule type" value="Genomic_DNA"/>
</dbReference>
<evidence type="ECO:0000256" key="8">
    <source>
        <dbReference type="SAM" id="SignalP"/>
    </source>
</evidence>
<feature type="compositionally biased region" description="Low complexity" evidence="6">
    <location>
        <begin position="208"/>
        <end position="220"/>
    </location>
</feature>
<keyword evidence="11" id="KW-1185">Reference proteome</keyword>
<dbReference type="OrthoDB" id="27095at2759"/>
<keyword evidence="5 7" id="KW-0472">Membrane</keyword>
<dbReference type="AlphaFoldDB" id="A0A3N4IQC2"/>
<keyword evidence="2 7" id="KW-0812">Transmembrane</keyword>
<reference evidence="10 11" key="1">
    <citation type="journal article" date="2018" name="Nat. Ecol. Evol.">
        <title>Pezizomycetes genomes reveal the molecular basis of ectomycorrhizal truffle lifestyle.</title>
        <authorList>
            <person name="Murat C."/>
            <person name="Payen T."/>
            <person name="Noel B."/>
            <person name="Kuo A."/>
            <person name="Morin E."/>
            <person name="Chen J."/>
            <person name="Kohler A."/>
            <person name="Krizsan K."/>
            <person name="Balestrini R."/>
            <person name="Da Silva C."/>
            <person name="Montanini B."/>
            <person name="Hainaut M."/>
            <person name="Levati E."/>
            <person name="Barry K.W."/>
            <person name="Belfiori B."/>
            <person name="Cichocki N."/>
            <person name="Clum A."/>
            <person name="Dockter R.B."/>
            <person name="Fauchery L."/>
            <person name="Guy J."/>
            <person name="Iotti M."/>
            <person name="Le Tacon F."/>
            <person name="Lindquist E.A."/>
            <person name="Lipzen A."/>
            <person name="Malagnac F."/>
            <person name="Mello A."/>
            <person name="Molinier V."/>
            <person name="Miyauchi S."/>
            <person name="Poulain J."/>
            <person name="Riccioni C."/>
            <person name="Rubini A."/>
            <person name="Sitrit Y."/>
            <person name="Splivallo R."/>
            <person name="Traeger S."/>
            <person name="Wang M."/>
            <person name="Zifcakova L."/>
            <person name="Wipf D."/>
            <person name="Zambonelli A."/>
            <person name="Paolocci F."/>
            <person name="Nowrousian M."/>
            <person name="Ottonello S."/>
            <person name="Baldrian P."/>
            <person name="Spatafora J.W."/>
            <person name="Henrissat B."/>
            <person name="Nagy L.G."/>
            <person name="Aury J.M."/>
            <person name="Wincker P."/>
            <person name="Grigoriev I.V."/>
            <person name="Bonfante P."/>
            <person name="Martin F.M."/>
        </authorList>
    </citation>
    <scope>NUCLEOTIDE SEQUENCE [LARGE SCALE GENOMIC DNA]</scope>
    <source>
        <strain evidence="10 11">RN42</strain>
    </source>
</reference>
<accession>A0A3N4IQC2</accession>
<evidence type="ECO:0000313" key="11">
    <source>
        <dbReference type="Proteomes" id="UP000275078"/>
    </source>
</evidence>
<evidence type="ECO:0000259" key="9">
    <source>
        <dbReference type="Pfam" id="PF09430"/>
    </source>
</evidence>
<feature type="chain" id="PRO_5018032533" description="ER membrane protein complex subunit 7 beta-sandwich domain-containing protein" evidence="8">
    <location>
        <begin position="19"/>
        <end position="231"/>
    </location>
</feature>
<gene>
    <name evidence="10" type="ORF">BJ508DRAFT_410387</name>
</gene>